<feature type="region of interest" description="Disordered" evidence="1">
    <location>
        <begin position="15"/>
        <end position="77"/>
    </location>
</feature>
<keyword evidence="3" id="KW-1185">Reference proteome</keyword>
<accession>A0ABR4KVY6</accession>
<name>A0ABR4KVY6_9EURO</name>
<evidence type="ECO:0000313" key="3">
    <source>
        <dbReference type="Proteomes" id="UP001610446"/>
    </source>
</evidence>
<comment type="caution">
    <text evidence="2">The sequence shown here is derived from an EMBL/GenBank/DDBJ whole genome shotgun (WGS) entry which is preliminary data.</text>
</comment>
<organism evidence="2 3">
    <name type="scientific">Aspergillus pseudoustus</name>
    <dbReference type="NCBI Taxonomy" id="1810923"/>
    <lineage>
        <taxon>Eukaryota</taxon>
        <taxon>Fungi</taxon>
        <taxon>Dikarya</taxon>
        <taxon>Ascomycota</taxon>
        <taxon>Pezizomycotina</taxon>
        <taxon>Eurotiomycetes</taxon>
        <taxon>Eurotiomycetidae</taxon>
        <taxon>Eurotiales</taxon>
        <taxon>Aspergillaceae</taxon>
        <taxon>Aspergillus</taxon>
        <taxon>Aspergillus subgen. Nidulantes</taxon>
    </lineage>
</organism>
<gene>
    <name evidence="2" type="ORF">BJY01DRAFT_1738</name>
</gene>
<feature type="compositionally biased region" description="Basic residues" evidence="1">
    <location>
        <begin position="25"/>
        <end position="39"/>
    </location>
</feature>
<dbReference type="Proteomes" id="UP001610446">
    <property type="component" value="Unassembled WGS sequence"/>
</dbReference>
<proteinExistence type="predicted"/>
<reference evidence="2 3" key="1">
    <citation type="submission" date="2024-07" db="EMBL/GenBank/DDBJ databases">
        <title>Section-level genome sequencing and comparative genomics of Aspergillus sections Usti and Cavernicolus.</title>
        <authorList>
            <consortium name="Lawrence Berkeley National Laboratory"/>
            <person name="Nybo J.L."/>
            <person name="Vesth T.C."/>
            <person name="Theobald S."/>
            <person name="Frisvad J.C."/>
            <person name="Larsen T.O."/>
            <person name="Kjaerboelling I."/>
            <person name="Rothschild-Mancinelli K."/>
            <person name="Lyhne E.K."/>
            <person name="Kogle M.E."/>
            <person name="Barry K."/>
            <person name="Clum A."/>
            <person name="Na H."/>
            <person name="Ledsgaard L."/>
            <person name="Lin J."/>
            <person name="Lipzen A."/>
            <person name="Kuo A."/>
            <person name="Riley R."/>
            <person name="Mondo S."/>
            <person name="Labutti K."/>
            <person name="Haridas S."/>
            <person name="Pangalinan J."/>
            <person name="Salamov A.A."/>
            <person name="Simmons B.A."/>
            <person name="Magnuson J.K."/>
            <person name="Chen J."/>
            <person name="Drula E."/>
            <person name="Henrissat B."/>
            <person name="Wiebenga A."/>
            <person name="Lubbers R.J."/>
            <person name="Gomes A.C."/>
            <person name="Makela M.R."/>
            <person name="Stajich J."/>
            <person name="Grigoriev I.V."/>
            <person name="Mortensen U.H."/>
            <person name="De Vries R.P."/>
            <person name="Baker S.E."/>
            <person name="Andersen M.R."/>
        </authorList>
    </citation>
    <scope>NUCLEOTIDE SEQUENCE [LARGE SCALE GENOMIC DNA]</scope>
    <source>
        <strain evidence="2 3">CBS 123904</strain>
    </source>
</reference>
<sequence length="104" mass="12182">MQRIAVSTVYTFKTAEHHEPSNTRKNNRIIKPRQTKQNHKSAEPNLYQRVSFREKGPKTTKQSNSQNIRITSPKGWPVNEGQKQNMFIWVQRKGIMNNAQFMLA</sequence>
<feature type="compositionally biased region" description="Polar residues" evidence="1">
    <location>
        <begin position="59"/>
        <end position="70"/>
    </location>
</feature>
<evidence type="ECO:0000256" key="1">
    <source>
        <dbReference type="SAM" id="MobiDB-lite"/>
    </source>
</evidence>
<evidence type="ECO:0000313" key="2">
    <source>
        <dbReference type="EMBL" id="KAL2855403.1"/>
    </source>
</evidence>
<protein>
    <submittedName>
        <fullName evidence="2">Uncharacterized protein</fullName>
    </submittedName>
</protein>
<dbReference type="EMBL" id="JBFXLU010000010">
    <property type="protein sequence ID" value="KAL2855403.1"/>
    <property type="molecule type" value="Genomic_DNA"/>
</dbReference>